<dbReference type="GO" id="GO:0030234">
    <property type="term" value="F:enzyme regulator activity"/>
    <property type="evidence" value="ECO:0007669"/>
    <property type="project" value="UniProtKB-UniRule"/>
</dbReference>
<dbReference type="PIRSF" id="PIRSF015965">
    <property type="entry name" value="26S_Psome_Rpn1"/>
    <property type="match status" value="1"/>
</dbReference>
<keyword evidence="10" id="KW-0812">Transmembrane</keyword>
<organism evidence="13 14">
    <name type="scientific">Geodia barretti</name>
    <name type="common">Barrett's horny sponge</name>
    <dbReference type="NCBI Taxonomy" id="519541"/>
    <lineage>
        <taxon>Eukaryota</taxon>
        <taxon>Metazoa</taxon>
        <taxon>Porifera</taxon>
        <taxon>Demospongiae</taxon>
        <taxon>Heteroscleromorpha</taxon>
        <taxon>Tetractinellida</taxon>
        <taxon>Astrophorina</taxon>
        <taxon>Geodiidae</taxon>
        <taxon>Geodia</taxon>
    </lineage>
</organism>
<sequence length="1065" mass="116012">MADVQTLAELTSRLFSKPPSLQNLTMEGSPLLNSLVSDLEDGTVQELLAAERCTTETDKKDYNALVSTGTLLHLLAFVGRNDAAEWLLKNGAFVYSQNHAGSTPLHVAAARQHAHLTKTLRHYHADPYCENKEGKTALELGQDGDDVKEALLSHRFTGEELEDEFLQDRLPPLVERVTSPRNHDDLVQALFCLRAEIRTATSSMTSVPKPLKILRDKFEQLKEAFDKMPETPALPRALLSDILSVLAITVEDSERLCLKCRLAGTGERISSFGHPYISRICTQIPGEWQSLSSGAESRLLPLVHSIVVYCLDHSSESEAVDLLMEIDHVPLVKDLVKEDTYQRVCLYLTSCVKYVPEPEDGVLLTTALEIYRQFDQYPHALRLALMLNDTPLTKQLFLSCPDRLVRKQLAFMLGRQQVFVNITVPVDTEDGGGDEMEDGETPPFEDADDLIEIMANIHLNNNFLALARELDIMEPKVPEDIYKTHLEHVRFSTAGQVDSAQGNLASSFVNGFVNCGFGVDKLLTEDGNKWIYKNKGVGMLSATASLGLVLLWDVEGGLTEIDKFLYSSDESIKAGALLACGIVNCGVSNECDPALALLSDYIKHKSVNLRLTATMGLGLAYAGSAREDVLVAVSPGMDSEFSPDVVGLTALSLGLIAVGTGHGELTESLVQILQDREGSVATSTWNRFLALGLALVYLGRQEGAGVAREALNVVAEPLKTFAITLLDICAYAGTGSVLKIQELLHICSESFKPEDVEEGGREGGEGEGAGKPADTDGKAGGKAKDAKDKNDGVRGEPGSLAEPGCHQALAVLGIALIAMGEDIGAEMTHRIYSQLLHYGEPAIRRAVPLALALLSTSHPQLSILDTLHKFSHDSDPTVARNAIFSMGLVGSGTNNARLAGMLRNLAQFYHKEPSDLFMVRLAQGLTHLGKGTLTLNPYHSDRMLFSPVAVAALLIVMVTMLDANNIILKDAHYMLFYLTPAIQPRMLVTFDEELNSLPVTVRVGQAVDVVGQAGKPKTITGFQTHKTPVLLAYGERAELATEEYLPLTPILEGFVILRKNPDYEE</sequence>
<protein>
    <recommendedName>
        <fullName evidence="3 7">26S proteasome non-ATPase regulatory subunit 2</fullName>
    </recommendedName>
</protein>
<feature type="transmembrane region" description="Helical" evidence="10">
    <location>
        <begin position="943"/>
        <end position="961"/>
    </location>
</feature>
<evidence type="ECO:0000259" key="11">
    <source>
        <dbReference type="Pfam" id="PF17781"/>
    </source>
</evidence>
<evidence type="ECO:0000256" key="8">
    <source>
        <dbReference type="PROSITE-ProRule" id="PRU00023"/>
    </source>
</evidence>
<dbReference type="Pfam" id="PF18051">
    <property type="entry name" value="RPN1_C"/>
    <property type="match status" value="1"/>
</dbReference>
<dbReference type="PROSITE" id="PS50297">
    <property type="entry name" value="ANK_REP_REGION"/>
    <property type="match status" value="1"/>
</dbReference>
<dbReference type="SUPFAM" id="SSF48371">
    <property type="entry name" value="ARM repeat"/>
    <property type="match status" value="1"/>
</dbReference>
<feature type="repeat" description="ANK" evidence="8">
    <location>
        <begin position="100"/>
        <end position="132"/>
    </location>
</feature>
<evidence type="ECO:0000256" key="6">
    <source>
        <dbReference type="ARBA" id="ARBA00046857"/>
    </source>
</evidence>
<keyword evidence="8" id="KW-0040">ANK repeat</keyword>
<dbReference type="InterPro" id="IPR002110">
    <property type="entry name" value="Ankyrin_rpt"/>
</dbReference>
<keyword evidence="4" id="KW-0677">Repeat</keyword>
<keyword evidence="14" id="KW-1185">Reference proteome</keyword>
<comment type="caution">
    <text evidence="13">The sequence shown here is derived from an EMBL/GenBank/DDBJ whole genome shotgun (WGS) entry which is preliminary data.</text>
</comment>
<gene>
    <name evidence="13" type="ORF">GBAR_LOCUS24560</name>
</gene>
<name>A0AA35X4V1_GEOBA</name>
<dbReference type="GO" id="GO:0043161">
    <property type="term" value="P:proteasome-mediated ubiquitin-dependent protein catabolic process"/>
    <property type="evidence" value="ECO:0007669"/>
    <property type="project" value="TreeGrafter"/>
</dbReference>
<evidence type="ECO:0000256" key="4">
    <source>
        <dbReference type="ARBA" id="ARBA00022737"/>
    </source>
</evidence>
<comment type="function">
    <text evidence="7">Component of the 26S proteasome, a multiprotein complex involved in the ATP-dependent degradation of ubiquitinated proteins. This complex plays a key role in the maintenance of protein homeostasis by removing misfolded or damaged proteins, which could impair cellular functions, and by removing proteins whose functions are no longer required. Therefore, the proteasome participates in numerous cellular processes, including cell cycle progression, apoptosis, or DNA damage repair.</text>
</comment>
<dbReference type="Gene3D" id="1.25.10.10">
    <property type="entry name" value="Leucine-rich Repeat Variant"/>
    <property type="match status" value="1"/>
</dbReference>
<dbReference type="InterPro" id="IPR036770">
    <property type="entry name" value="Ankyrin_rpt-contain_sf"/>
</dbReference>
<evidence type="ECO:0000313" key="13">
    <source>
        <dbReference type="EMBL" id="CAI8044244.1"/>
    </source>
</evidence>
<evidence type="ECO:0000256" key="2">
    <source>
        <dbReference type="ARBA" id="ARBA00005460"/>
    </source>
</evidence>
<proteinExistence type="inferred from homology"/>
<dbReference type="Pfam" id="PF12796">
    <property type="entry name" value="Ank_2"/>
    <property type="match status" value="1"/>
</dbReference>
<evidence type="ECO:0000259" key="12">
    <source>
        <dbReference type="Pfam" id="PF18051"/>
    </source>
</evidence>
<dbReference type="EMBL" id="CASHTH010003384">
    <property type="protein sequence ID" value="CAI8044244.1"/>
    <property type="molecule type" value="Genomic_DNA"/>
</dbReference>
<dbReference type="GO" id="GO:0042176">
    <property type="term" value="P:regulation of protein catabolic process"/>
    <property type="evidence" value="ECO:0007669"/>
    <property type="project" value="InterPro"/>
</dbReference>
<feature type="compositionally biased region" description="Basic and acidic residues" evidence="9">
    <location>
        <begin position="773"/>
        <end position="794"/>
    </location>
</feature>
<comment type="subunit">
    <text evidence="6">Component of the 19S proteasome regulatory particle complex. The 26S proteasome consists of a 20S core particle (CP) and two 19S regulatory subunits (RP). The regulatory particle is made of a lid composed of 9 subunits, a base containing 6 ATPases and few additional components including PSMD2. Interacts with RPGRIP1L. Interacts with CRY1 in a KDM8-dependent manner. Interacts (via C-terminus) with phosphatase UBLCP1 (via ubiquitin-like domain); the interaction recruits UBLCP1 to the 19S regulatory particle where it dephosphorylates 19S subunit PSMC2/RPT1 which impairs PSMC2 ATPase activity and disrupts 26S proteasome assembly.</text>
</comment>
<keyword evidence="10" id="KW-1133">Transmembrane helix</keyword>
<keyword evidence="10" id="KW-0472">Membrane</keyword>
<dbReference type="InterPro" id="IPR011989">
    <property type="entry name" value="ARM-like"/>
</dbReference>
<feature type="compositionally biased region" description="Basic and acidic residues" evidence="9">
    <location>
        <begin position="754"/>
        <end position="764"/>
    </location>
</feature>
<dbReference type="Pfam" id="PF17781">
    <property type="entry name" value="RPN1_RPN2_N"/>
    <property type="match status" value="1"/>
</dbReference>
<dbReference type="AlphaFoldDB" id="A0AA35X4V1"/>
<dbReference type="InterPro" id="IPR016024">
    <property type="entry name" value="ARM-type_fold"/>
</dbReference>
<dbReference type="GO" id="GO:0008540">
    <property type="term" value="C:proteasome regulatory particle, base subcomplex"/>
    <property type="evidence" value="ECO:0007669"/>
    <property type="project" value="UniProtKB-UniRule"/>
</dbReference>
<evidence type="ECO:0000256" key="10">
    <source>
        <dbReference type="SAM" id="Phobius"/>
    </source>
</evidence>
<reference evidence="13" key="1">
    <citation type="submission" date="2023-03" db="EMBL/GenBank/DDBJ databases">
        <authorList>
            <person name="Steffen K."/>
            <person name="Cardenas P."/>
        </authorList>
    </citation>
    <scope>NUCLEOTIDE SEQUENCE</scope>
</reference>
<dbReference type="GO" id="GO:0034515">
    <property type="term" value="C:proteasome storage granule"/>
    <property type="evidence" value="ECO:0007669"/>
    <property type="project" value="TreeGrafter"/>
</dbReference>
<comment type="similarity">
    <text evidence="2 7">Belongs to the proteasome subunit S2 family.</text>
</comment>
<dbReference type="InterPro" id="IPR002015">
    <property type="entry name" value="Proteasome/cyclosome_rpt"/>
</dbReference>
<dbReference type="PROSITE" id="PS50088">
    <property type="entry name" value="ANK_REPEAT"/>
    <property type="match status" value="1"/>
</dbReference>
<feature type="domain" description="26S proteasome non-ATPase regulatory subunit RPN1 C-terminal" evidence="12">
    <location>
        <begin position="1010"/>
        <end position="1063"/>
    </location>
</feature>
<comment type="function">
    <text evidence="1">Binds to the intracellular domain of tumor necrosis factor type 1 receptor. The binding domain of TRAP1 and TRAP2 resides outside the death domain of TNFR1.</text>
</comment>
<dbReference type="SUPFAM" id="SSF48403">
    <property type="entry name" value="Ankyrin repeat"/>
    <property type="match status" value="1"/>
</dbReference>
<evidence type="ECO:0000256" key="7">
    <source>
        <dbReference type="PIRNR" id="PIRNR015965"/>
    </source>
</evidence>
<evidence type="ECO:0000256" key="9">
    <source>
        <dbReference type="SAM" id="MobiDB-lite"/>
    </source>
</evidence>
<dbReference type="SMART" id="SM00248">
    <property type="entry name" value="ANK"/>
    <property type="match status" value="2"/>
</dbReference>
<accession>A0AA35X4V1</accession>
<keyword evidence="5 7" id="KW-0647">Proteasome</keyword>
<dbReference type="GO" id="GO:0005634">
    <property type="term" value="C:nucleus"/>
    <property type="evidence" value="ECO:0007669"/>
    <property type="project" value="TreeGrafter"/>
</dbReference>
<dbReference type="InterPro" id="IPR016643">
    <property type="entry name" value="26S_Psome_Rpn1"/>
</dbReference>
<dbReference type="PANTHER" id="PTHR10943:SF1">
    <property type="entry name" value="26S PROTEASOME NON-ATPASE REGULATORY SUBUNIT 2"/>
    <property type="match status" value="1"/>
</dbReference>
<dbReference type="Gene3D" id="1.25.40.20">
    <property type="entry name" value="Ankyrin repeat-containing domain"/>
    <property type="match status" value="1"/>
</dbReference>
<dbReference type="Pfam" id="PF01851">
    <property type="entry name" value="PC_rep"/>
    <property type="match status" value="1"/>
</dbReference>
<feature type="region of interest" description="Disordered" evidence="9">
    <location>
        <begin position="754"/>
        <end position="800"/>
    </location>
</feature>
<dbReference type="InterPro" id="IPR041433">
    <property type="entry name" value="RPN1_C"/>
</dbReference>
<evidence type="ECO:0000313" key="14">
    <source>
        <dbReference type="Proteomes" id="UP001174909"/>
    </source>
</evidence>
<evidence type="ECO:0000256" key="3">
    <source>
        <dbReference type="ARBA" id="ARBA00014928"/>
    </source>
</evidence>
<dbReference type="InterPro" id="IPR040892">
    <property type="entry name" value="RPN1_N"/>
</dbReference>
<dbReference type="Proteomes" id="UP001174909">
    <property type="component" value="Unassembled WGS sequence"/>
</dbReference>
<dbReference type="PANTHER" id="PTHR10943">
    <property type="entry name" value="26S PROTEASOME NON-ATPASE REGULATORY SUBUNIT"/>
    <property type="match status" value="1"/>
</dbReference>
<evidence type="ECO:0000256" key="5">
    <source>
        <dbReference type="ARBA" id="ARBA00022942"/>
    </source>
</evidence>
<evidence type="ECO:0000256" key="1">
    <source>
        <dbReference type="ARBA" id="ARBA00004031"/>
    </source>
</evidence>
<feature type="domain" description="RPN1 N-terminal" evidence="11">
    <location>
        <begin position="173"/>
        <end position="487"/>
    </location>
</feature>